<dbReference type="Gene3D" id="3.30.1540.20">
    <property type="entry name" value="MutL, C-terminal domain, dimerisation subdomain"/>
    <property type="match status" value="1"/>
</dbReference>
<dbReference type="SMART" id="SM01340">
    <property type="entry name" value="DNA_mis_repair"/>
    <property type="match status" value="1"/>
</dbReference>
<keyword evidence="2 4" id="KW-0227">DNA damage</keyword>
<dbReference type="SUPFAM" id="SSF118116">
    <property type="entry name" value="DNA mismatch repair protein MutL"/>
    <property type="match status" value="1"/>
</dbReference>
<dbReference type="InterPro" id="IPR002099">
    <property type="entry name" value="MutL/Mlh/PMS"/>
</dbReference>
<dbReference type="SUPFAM" id="SSF55874">
    <property type="entry name" value="ATPase domain of HSP90 chaperone/DNA topoisomerase II/histidine kinase"/>
    <property type="match status" value="1"/>
</dbReference>
<dbReference type="SUPFAM" id="SSF54211">
    <property type="entry name" value="Ribosomal protein S5 domain 2-like"/>
    <property type="match status" value="1"/>
</dbReference>
<dbReference type="GO" id="GO:0032300">
    <property type="term" value="C:mismatch repair complex"/>
    <property type="evidence" value="ECO:0007669"/>
    <property type="project" value="InterPro"/>
</dbReference>
<feature type="domain" description="DNA mismatch repair protein S5" evidence="7">
    <location>
        <begin position="209"/>
        <end position="327"/>
    </location>
</feature>
<gene>
    <name evidence="4 8" type="primary">mutL</name>
    <name evidence="8" type="ORF">IAC96_01565</name>
</gene>
<dbReference type="SMART" id="SM00853">
    <property type="entry name" value="MutL_C"/>
    <property type="match status" value="1"/>
</dbReference>
<dbReference type="HAMAP" id="MF_00149">
    <property type="entry name" value="DNA_mis_repair"/>
    <property type="match status" value="1"/>
</dbReference>
<dbReference type="InterPro" id="IPR037198">
    <property type="entry name" value="MutL_C_sf"/>
</dbReference>
<feature type="domain" description="MutL C-terminal dimerisation" evidence="6">
    <location>
        <begin position="470"/>
        <end position="612"/>
    </location>
</feature>
<comment type="caution">
    <text evidence="8">The sequence shown here is derived from an EMBL/GenBank/DDBJ whole genome shotgun (WGS) entry which is preliminary data.</text>
</comment>
<dbReference type="InterPro" id="IPR014762">
    <property type="entry name" value="DNA_mismatch_repair_CS"/>
</dbReference>
<dbReference type="Proteomes" id="UP000824201">
    <property type="component" value="Unassembled WGS sequence"/>
</dbReference>
<dbReference type="NCBIfam" id="TIGR00585">
    <property type="entry name" value="mutl"/>
    <property type="match status" value="1"/>
</dbReference>
<dbReference type="CDD" id="cd16926">
    <property type="entry name" value="HATPase_MutL-MLH-PMS-like"/>
    <property type="match status" value="1"/>
</dbReference>
<dbReference type="InterPro" id="IPR014721">
    <property type="entry name" value="Ribsml_uS5_D2-typ_fold_subgr"/>
</dbReference>
<dbReference type="Pfam" id="PF01119">
    <property type="entry name" value="DNA_mis_repair"/>
    <property type="match status" value="1"/>
</dbReference>
<keyword evidence="3 4" id="KW-0234">DNA repair</keyword>
<feature type="compositionally biased region" description="Basic and acidic residues" evidence="5">
    <location>
        <begin position="395"/>
        <end position="408"/>
    </location>
</feature>
<dbReference type="AlphaFoldDB" id="A0A9D1JC67"/>
<dbReference type="GO" id="GO:0016887">
    <property type="term" value="F:ATP hydrolysis activity"/>
    <property type="evidence" value="ECO:0007669"/>
    <property type="project" value="InterPro"/>
</dbReference>
<keyword evidence="8" id="KW-0540">Nuclease</keyword>
<evidence type="ECO:0000256" key="4">
    <source>
        <dbReference type="HAMAP-Rule" id="MF_00149"/>
    </source>
</evidence>
<dbReference type="InterPro" id="IPR038973">
    <property type="entry name" value="MutL/Mlh/Pms-like"/>
</dbReference>
<protein>
    <recommendedName>
        <fullName evidence="4">DNA mismatch repair protein MutL</fullName>
    </recommendedName>
</protein>
<dbReference type="FunFam" id="3.30.565.10:FF:000003">
    <property type="entry name" value="DNA mismatch repair endonuclease MutL"/>
    <property type="match status" value="1"/>
</dbReference>
<dbReference type="InterPro" id="IPR020568">
    <property type="entry name" value="Ribosomal_Su5_D2-typ_SF"/>
</dbReference>
<dbReference type="GO" id="GO:0006298">
    <property type="term" value="P:mismatch repair"/>
    <property type="evidence" value="ECO:0007669"/>
    <property type="project" value="UniProtKB-UniRule"/>
</dbReference>
<dbReference type="Gene3D" id="3.30.565.10">
    <property type="entry name" value="Histidine kinase-like ATPase, C-terminal domain"/>
    <property type="match status" value="1"/>
</dbReference>
<dbReference type="GO" id="GO:0004519">
    <property type="term" value="F:endonuclease activity"/>
    <property type="evidence" value="ECO:0007669"/>
    <property type="project" value="UniProtKB-KW"/>
</dbReference>
<dbReference type="GO" id="GO:0030983">
    <property type="term" value="F:mismatched DNA binding"/>
    <property type="evidence" value="ECO:0007669"/>
    <property type="project" value="InterPro"/>
</dbReference>
<dbReference type="InterPro" id="IPR013507">
    <property type="entry name" value="DNA_mismatch_S5_2-like"/>
</dbReference>
<dbReference type="GO" id="GO:0005524">
    <property type="term" value="F:ATP binding"/>
    <property type="evidence" value="ECO:0007669"/>
    <property type="project" value="InterPro"/>
</dbReference>
<evidence type="ECO:0000256" key="3">
    <source>
        <dbReference type="ARBA" id="ARBA00023204"/>
    </source>
</evidence>
<dbReference type="Gene3D" id="3.30.1370.100">
    <property type="entry name" value="MutL, C-terminal domain, regulatory subdomain"/>
    <property type="match status" value="1"/>
</dbReference>
<evidence type="ECO:0000256" key="1">
    <source>
        <dbReference type="ARBA" id="ARBA00006082"/>
    </source>
</evidence>
<feature type="region of interest" description="Disordered" evidence="5">
    <location>
        <begin position="370"/>
        <end position="409"/>
    </location>
</feature>
<feature type="compositionally biased region" description="Polar residues" evidence="5">
    <location>
        <begin position="379"/>
        <end position="389"/>
    </location>
</feature>
<dbReference type="EMBL" id="DVHN01000016">
    <property type="protein sequence ID" value="HIR87614.1"/>
    <property type="molecule type" value="Genomic_DNA"/>
</dbReference>
<keyword evidence="8" id="KW-0378">Hydrolase</keyword>
<evidence type="ECO:0000259" key="7">
    <source>
        <dbReference type="SMART" id="SM01340"/>
    </source>
</evidence>
<proteinExistence type="inferred from homology"/>
<dbReference type="CDD" id="cd00782">
    <property type="entry name" value="MutL_Trans"/>
    <property type="match status" value="1"/>
</dbReference>
<evidence type="ECO:0000256" key="2">
    <source>
        <dbReference type="ARBA" id="ARBA00022763"/>
    </source>
</evidence>
<dbReference type="PANTHER" id="PTHR10073">
    <property type="entry name" value="DNA MISMATCH REPAIR PROTEIN MLH, PMS, MUTL"/>
    <property type="match status" value="1"/>
</dbReference>
<sequence length="656" mass="74595">MAQIQVLDQDTINQIAAGEVVERPASVVKELLENAIDANATAVTIEIKEGGISFIRITDNGYGIEKEQIPLAFLRHSTSKIRTAQDLITVSSLGFRGEALSSIASVAEVELITKTPHALTGICYCISGGQERSMEEIGAPDGTTFLVRNLFYNVPARRKFLKAPVTEANYIIELVEKMALSHPDVSIRLISNGQNKLYTTGNRKLKDMIYTIYGREVASNLIPVHEETKTMTIDGFLGKPVIARGNRSFENYFINGRYVRSKLIAKAIETAYKPFMMQHRYPFAVLHLELDQQKVDVNVHPAKMELRFEQEQEVYETLLEVLTRTLKGKEFIPEVELAKREEAKKTEKRAPEPFERKRMEAEQLKRLASYGKPIEENHPQTAKKSSKAVSNDGVRVNEKPQRKEEIRNQSEILKSVLPLREASSYPIMDHVTELSKQDKTDEKQKETKPEQMTLFEENLLSKAAQVKHRLIGQLFDTYWLIQYEDKLFIMDQHAAHEKVLYEKTMKSLKKKEFTTQMVSPPIIISLTRKEEAILEKYKSHFTELGYEISPFGGREYAVSGVPGNLFGIPEKEMLTELFSSLEEEAAELSSELITDRIASLSCKAAVKGNHKMNVQEANALIEQLMELDNPYACPHGRPTMISMSKYELEKKFKRII</sequence>
<evidence type="ECO:0000313" key="8">
    <source>
        <dbReference type="EMBL" id="HIR87614.1"/>
    </source>
</evidence>
<dbReference type="InterPro" id="IPR020667">
    <property type="entry name" value="DNA_mismatch_repair_MutL"/>
</dbReference>
<dbReference type="GO" id="GO:0140664">
    <property type="term" value="F:ATP-dependent DNA damage sensor activity"/>
    <property type="evidence" value="ECO:0007669"/>
    <property type="project" value="InterPro"/>
</dbReference>
<dbReference type="InterPro" id="IPR036890">
    <property type="entry name" value="HATPase_C_sf"/>
</dbReference>
<dbReference type="PANTHER" id="PTHR10073:SF12">
    <property type="entry name" value="DNA MISMATCH REPAIR PROTEIN MLH1"/>
    <property type="match status" value="1"/>
</dbReference>
<keyword evidence="8" id="KW-0255">Endonuclease</keyword>
<dbReference type="InterPro" id="IPR014790">
    <property type="entry name" value="MutL_C"/>
</dbReference>
<comment type="function">
    <text evidence="4">This protein is involved in the repair of mismatches in DNA. It is required for dam-dependent methyl-directed DNA mismatch repair. May act as a 'molecular matchmaker', a protein that promotes the formation of a stable complex between two or more DNA-binding proteins in an ATP-dependent manner without itself being part of a final effector complex.</text>
</comment>
<dbReference type="InterPro" id="IPR042121">
    <property type="entry name" value="MutL_C_regsub"/>
</dbReference>
<evidence type="ECO:0000259" key="6">
    <source>
        <dbReference type="SMART" id="SM00853"/>
    </source>
</evidence>
<reference evidence="8" key="2">
    <citation type="journal article" date="2021" name="PeerJ">
        <title>Extensive microbial diversity within the chicken gut microbiome revealed by metagenomics and culture.</title>
        <authorList>
            <person name="Gilroy R."/>
            <person name="Ravi A."/>
            <person name="Getino M."/>
            <person name="Pursley I."/>
            <person name="Horton D.L."/>
            <person name="Alikhan N.F."/>
            <person name="Baker D."/>
            <person name="Gharbi K."/>
            <person name="Hall N."/>
            <person name="Watson M."/>
            <person name="Adriaenssens E.M."/>
            <person name="Foster-Nyarko E."/>
            <person name="Jarju S."/>
            <person name="Secka A."/>
            <person name="Antonio M."/>
            <person name="Oren A."/>
            <person name="Chaudhuri R.R."/>
            <person name="La Ragione R."/>
            <person name="Hildebrand F."/>
            <person name="Pallen M.J."/>
        </authorList>
    </citation>
    <scope>NUCLEOTIDE SEQUENCE</scope>
    <source>
        <strain evidence="8">ChiW13-3771</strain>
    </source>
</reference>
<organism evidence="8 9">
    <name type="scientific">Candidatus Fimimorpha faecalis</name>
    <dbReference type="NCBI Taxonomy" id="2840824"/>
    <lineage>
        <taxon>Bacteria</taxon>
        <taxon>Bacillati</taxon>
        <taxon>Bacillota</taxon>
        <taxon>Clostridia</taxon>
        <taxon>Eubacteriales</taxon>
        <taxon>Candidatus Fimimorpha</taxon>
    </lineage>
</organism>
<accession>A0A9D1JC67</accession>
<reference evidence="8" key="1">
    <citation type="submission" date="2020-10" db="EMBL/GenBank/DDBJ databases">
        <authorList>
            <person name="Gilroy R."/>
        </authorList>
    </citation>
    <scope>NUCLEOTIDE SEQUENCE</scope>
    <source>
        <strain evidence="8">ChiW13-3771</strain>
    </source>
</reference>
<evidence type="ECO:0000313" key="9">
    <source>
        <dbReference type="Proteomes" id="UP000824201"/>
    </source>
</evidence>
<evidence type="ECO:0000256" key="5">
    <source>
        <dbReference type="SAM" id="MobiDB-lite"/>
    </source>
</evidence>
<comment type="similarity">
    <text evidence="1 4">Belongs to the DNA mismatch repair MutL/HexB family.</text>
</comment>
<dbReference type="Pfam" id="PF13589">
    <property type="entry name" value="HATPase_c_3"/>
    <property type="match status" value="1"/>
</dbReference>
<dbReference type="InterPro" id="IPR042120">
    <property type="entry name" value="MutL_C_dimsub"/>
</dbReference>
<name>A0A9D1JC67_9FIRM</name>
<dbReference type="Pfam" id="PF08676">
    <property type="entry name" value="MutL_C"/>
    <property type="match status" value="1"/>
</dbReference>
<dbReference type="PROSITE" id="PS00058">
    <property type="entry name" value="DNA_MISMATCH_REPAIR_1"/>
    <property type="match status" value="1"/>
</dbReference>
<dbReference type="Gene3D" id="3.30.230.10">
    <property type="match status" value="1"/>
</dbReference>